<dbReference type="InterPro" id="IPR016040">
    <property type="entry name" value="NAD(P)-bd_dom"/>
</dbReference>
<evidence type="ECO:0000259" key="1">
    <source>
        <dbReference type="Pfam" id="PF13460"/>
    </source>
</evidence>
<evidence type="ECO:0000313" key="3">
    <source>
        <dbReference type="Proteomes" id="UP001218218"/>
    </source>
</evidence>
<name>A0AAD7APF5_9AGAR</name>
<organism evidence="2 3">
    <name type="scientific">Mycena albidolilacea</name>
    <dbReference type="NCBI Taxonomy" id="1033008"/>
    <lineage>
        <taxon>Eukaryota</taxon>
        <taxon>Fungi</taxon>
        <taxon>Dikarya</taxon>
        <taxon>Basidiomycota</taxon>
        <taxon>Agaricomycotina</taxon>
        <taxon>Agaricomycetes</taxon>
        <taxon>Agaricomycetidae</taxon>
        <taxon>Agaricales</taxon>
        <taxon>Marasmiineae</taxon>
        <taxon>Mycenaceae</taxon>
        <taxon>Mycena</taxon>
    </lineage>
</organism>
<protein>
    <submittedName>
        <fullName evidence="2">Nucleoside-diphosphate-sugar epimerase</fullName>
    </submittedName>
</protein>
<dbReference type="EMBL" id="JARIHO010000003">
    <property type="protein sequence ID" value="KAJ7364348.1"/>
    <property type="molecule type" value="Genomic_DNA"/>
</dbReference>
<dbReference type="InterPro" id="IPR036291">
    <property type="entry name" value="NAD(P)-bd_dom_sf"/>
</dbReference>
<accession>A0AAD7APF5</accession>
<dbReference type="Gene3D" id="3.40.50.720">
    <property type="entry name" value="NAD(P)-binding Rossmann-like Domain"/>
    <property type="match status" value="1"/>
</dbReference>
<evidence type="ECO:0000313" key="2">
    <source>
        <dbReference type="EMBL" id="KAJ7364348.1"/>
    </source>
</evidence>
<dbReference type="Pfam" id="PF13460">
    <property type="entry name" value="NAD_binding_10"/>
    <property type="match status" value="1"/>
</dbReference>
<dbReference type="AlphaFoldDB" id="A0AAD7APF5"/>
<keyword evidence="3" id="KW-1185">Reference proteome</keyword>
<dbReference type="SUPFAM" id="SSF51735">
    <property type="entry name" value="NAD(P)-binding Rossmann-fold domains"/>
    <property type="match status" value="1"/>
</dbReference>
<reference evidence="2" key="1">
    <citation type="submission" date="2023-03" db="EMBL/GenBank/DDBJ databases">
        <title>Massive genome expansion in bonnet fungi (Mycena s.s.) driven by repeated elements and novel gene families across ecological guilds.</title>
        <authorList>
            <consortium name="Lawrence Berkeley National Laboratory"/>
            <person name="Harder C.B."/>
            <person name="Miyauchi S."/>
            <person name="Viragh M."/>
            <person name="Kuo A."/>
            <person name="Thoen E."/>
            <person name="Andreopoulos B."/>
            <person name="Lu D."/>
            <person name="Skrede I."/>
            <person name="Drula E."/>
            <person name="Henrissat B."/>
            <person name="Morin E."/>
            <person name="Kohler A."/>
            <person name="Barry K."/>
            <person name="LaButti K."/>
            <person name="Morin E."/>
            <person name="Salamov A."/>
            <person name="Lipzen A."/>
            <person name="Mereny Z."/>
            <person name="Hegedus B."/>
            <person name="Baldrian P."/>
            <person name="Stursova M."/>
            <person name="Weitz H."/>
            <person name="Taylor A."/>
            <person name="Grigoriev I.V."/>
            <person name="Nagy L.G."/>
            <person name="Martin F."/>
            <person name="Kauserud H."/>
        </authorList>
    </citation>
    <scope>NUCLEOTIDE SEQUENCE</scope>
    <source>
        <strain evidence="2">CBHHK002</strain>
    </source>
</reference>
<comment type="caution">
    <text evidence="2">The sequence shown here is derived from an EMBL/GenBank/DDBJ whole genome shotgun (WGS) entry which is preliminary data.</text>
</comment>
<dbReference type="Proteomes" id="UP001218218">
    <property type="component" value="Unassembled WGS sequence"/>
</dbReference>
<feature type="domain" description="NAD(P)-binding" evidence="1">
    <location>
        <begin position="7"/>
        <end position="140"/>
    </location>
</feature>
<dbReference type="PANTHER" id="PTHR14097:SF8">
    <property type="entry name" value="NAD(P)-BINDING DOMAIN-CONTAINING PROTEIN"/>
    <property type="match status" value="1"/>
</dbReference>
<gene>
    <name evidence="2" type="ORF">DFH08DRAFT_920892</name>
</gene>
<proteinExistence type="predicted"/>
<sequence length="245" mass="26299">MKLIIAGATGFVAQELIRQSLRHPDIKSVVALARRPVAAPPGAGADGSKLKSVVVKDYDDYPEEVRRELAGADACIWTVAITPSKSKRLPFEEVTRVCQTSTLAALEALHEAGVGRPFRFLYMSGTAAERDQSKTPSWMPEYSLLRGETENRVLAFAAAHSTPSASAPPDFSACVAKAGLITHSYASSLFALGLRLAMGVPSVRLEEVAAAMLQQVTTAHGFEKEPLQNEDLVRIGRRALGEGRA</sequence>
<dbReference type="PANTHER" id="PTHR14097">
    <property type="entry name" value="OXIDOREDUCTASE HTATIP2"/>
    <property type="match status" value="1"/>
</dbReference>